<keyword evidence="4 8" id="KW-0479">Metal-binding</keyword>
<feature type="domain" description="Cytochrome c" evidence="10">
    <location>
        <begin position="625"/>
        <end position="703"/>
    </location>
</feature>
<evidence type="ECO:0000256" key="7">
    <source>
        <dbReference type="ARBA" id="ARBA00023004"/>
    </source>
</evidence>
<evidence type="ECO:0000256" key="8">
    <source>
        <dbReference type="PROSITE-ProRule" id="PRU00433"/>
    </source>
</evidence>
<gene>
    <name evidence="11" type="ORF">E2553_44630</name>
</gene>
<dbReference type="EMBL" id="SNVI01000008">
    <property type="protein sequence ID" value="TFE36749.1"/>
    <property type="molecule type" value="Genomic_DNA"/>
</dbReference>
<keyword evidence="6" id="KW-0560">Oxidoreductase</keyword>
<evidence type="ECO:0000256" key="1">
    <source>
        <dbReference type="ARBA" id="ARBA00001931"/>
    </source>
</evidence>
<comment type="similarity">
    <text evidence="2">Belongs to the bacterial PQQ dehydrogenase family.</text>
</comment>
<dbReference type="SMART" id="SM00564">
    <property type="entry name" value="PQQ"/>
    <property type="match status" value="5"/>
</dbReference>
<keyword evidence="9" id="KW-0472">Membrane</keyword>
<protein>
    <recommendedName>
        <fullName evidence="10">Cytochrome c domain-containing protein</fullName>
    </recommendedName>
</protein>
<evidence type="ECO:0000256" key="6">
    <source>
        <dbReference type="ARBA" id="ARBA00023002"/>
    </source>
</evidence>
<dbReference type="Gene3D" id="1.10.760.10">
    <property type="entry name" value="Cytochrome c-like domain"/>
    <property type="match status" value="1"/>
</dbReference>
<keyword evidence="7 8" id="KW-0408">Iron</keyword>
<evidence type="ECO:0000256" key="3">
    <source>
        <dbReference type="ARBA" id="ARBA00022617"/>
    </source>
</evidence>
<dbReference type="GO" id="GO:0009055">
    <property type="term" value="F:electron transfer activity"/>
    <property type="evidence" value="ECO:0007669"/>
    <property type="project" value="InterPro"/>
</dbReference>
<dbReference type="InterPro" id="IPR011047">
    <property type="entry name" value="Quinoprotein_ADH-like_sf"/>
</dbReference>
<feature type="transmembrane region" description="Helical" evidence="9">
    <location>
        <begin position="35"/>
        <end position="54"/>
    </location>
</feature>
<keyword evidence="9" id="KW-0812">Transmembrane</keyword>
<name>A0A4Y8MH31_9BURK</name>
<dbReference type="InterPro" id="IPR018391">
    <property type="entry name" value="PQQ_b-propeller_rpt"/>
</dbReference>
<dbReference type="InterPro" id="IPR002372">
    <property type="entry name" value="PQQ_rpt_dom"/>
</dbReference>
<evidence type="ECO:0000256" key="9">
    <source>
        <dbReference type="SAM" id="Phobius"/>
    </source>
</evidence>
<sequence>MCLFKQMLWLHCSSILELSSGFLMRSVRPKHLLQVSLLALTVFLSVSSGALWALTSPDTKSTQNEDWPFADGNPESWHYTAQTQINHQTVSQLGLAWSADIPSPSGLVGTPLVLGGIVYQSGPGGAVYANDARTGKLLWQFHAKTPYNLPLSFVAYWAMHHNRGLAGDADRIYVAAGDCRLFAIDRITGKQVWMAEACDPTQPYGIAGPPQVGGGMVFIGNANADLNTSRGTVNAFDAKTGKFLWRFYARPGDPTKPENDTVKMEAKTWGKDYWPSSTGGAQAWNGFTYDPKLGLLYFGTNGPLPYNPLKRGKNPGDELFSSAIVALDARTGKYVWHYTTVPHDAWELSAVATIQIAELPINGTMTRVVMQAPKNGFFYVLDAKTGKFISAGQIAAQNWTKGIDPKTGRPTPNPDAEWWNRPGQDTLQVPGTNGAHTWEPLGYDPRTQLVYIPARNMATLYTKDGSLDWYYPFRKDAKVKAEGFLLAWDPLTQKEKWRVSRTSSHNGGVLATAGDLVFEGTTEGAFEALDSATGRKLWSFQGDGAIMGAPSTAMIDGVEYIFVASGDNGASAQTHSAGAFNTTPNSEGSPRLLAFRLGGTAKIIPKAGYGPVVLPKPWRPRQPADLVALGKQVFQANTCDLCHGVYAMQAGRDIPDLRASSRDTYGAMRLIFNGAFRQAGMPAFKNITDKDIIALQAYLTDQAWNGYEAQQAQQKK</sequence>
<dbReference type="Gene3D" id="2.140.10.10">
    <property type="entry name" value="Quinoprotein alcohol dehydrogenase-like superfamily"/>
    <property type="match status" value="1"/>
</dbReference>
<evidence type="ECO:0000256" key="5">
    <source>
        <dbReference type="ARBA" id="ARBA00022729"/>
    </source>
</evidence>
<dbReference type="SUPFAM" id="SSF50998">
    <property type="entry name" value="Quinoprotein alcohol dehydrogenase-like"/>
    <property type="match status" value="1"/>
</dbReference>
<evidence type="ECO:0000256" key="2">
    <source>
        <dbReference type="ARBA" id="ARBA00008156"/>
    </source>
</evidence>
<dbReference type="Proteomes" id="UP000297385">
    <property type="component" value="Unassembled WGS sequence"/>
</dbReference>
<keyword evidence="5" id="KW-0732">Signal</keyword>
<comment type="cofactor">
    <cofactor evidence="1">
        <name>pyrroloquinoline quinone</name>
        <dbReference type="ChEBI" id="CHEBI:58442"/>
    </cofactor>
</comment>
<evidence type="ECO:0000313" key="12">
    <source>
        <dbReference type="Proteomes" id="UP000297385"/>
    </source>
</evidence>
<organism evidence="11 12">
    <name type="scientific">Paraburkholderia dipogonis</name>
    <dbReference type="NCBI Taxonomy" id="1211383"/>
    <lineage>
        <taxon>Bacteria</taxon>
        <taxon>Pseudomonadati</taxon>
        <taxon>Pseudomonadota</taxon>
        <taxon>Betaproteobacteria</taxon>
        <taxon>Burkholderiales</taxon>
        <taxon>Burkholderiaceae</taxon>
        <taxon>Paraburkholderia</taxon>
    </lineage>
</organism>
<accession>A0A4Y8MH31</accession>
<dbReference type="GO" id="GO:0020037">
    <property type="term" value="F:heme binding"/>
    <property type="evidence" value="ECO:0007669"/>
    <property type="project" value="InterPro"/>
</dbReference>
<evidence type="ECO:0000259" key="10">
    <source>
        <dbReference type="PROSITE" id="PS51007"/>
    </source>
</evidence>
<dbReference type="InterPro" id="IPR009056">
    <property type="entry name" value="Cyt_c-like_dom"/>
</dbReference>
<comment type="caution">
    <text evidence="11">The sequence shown here is derived from an EMBL/GenBank/DDBJ whole genome shotgun (WGS) entry which is preliminary data.</text>
</comment>
<dbReference type="Pfam" id="PF13442">
    <property type="entry name" value="Cytochrome_CBB3"/>
    <property type="match status" value="1"/>
</dbReference>
<dbReference type="PROSITE" id="PS51007">
    <property type="entry name" value="CYTC"/>
    <property type="match status" value="1"/>
</dbReference>
<dbReference type="GO" id="GO:0046872">
    <property type="term" value="F:metal ion binding"/>
    <property type="evidence" value="ECO:0007669"/>
    <property type="project" value="UniProtKB-KW"/>
</dbReference>
<dbReference type="InterPro" id="IPR036909">
    <property type="entry name" value="Cyt_c-like_dom_sf"/>
</dbReference>
<dbReference type="PANTHER" id="PTHR32303">
    <property type="entry name" value="QUINOPROTEIN ALCOHOL DEHYDROGENASE (CYTOCHROME C)"/>
    <property type="match status" value="1"/>
</dbReference>
<dbReference type="GO" id="GO:0016491">
    <property type="term" value="F:oxidoreductase activity"/>
    <property type="evidence" value="ECO:0007669"/>
    <property type="project" value="UniProtKB-KW"/>
</dbReference>
<dbReference type="SUPFAM" id="SSF46626">
    <property type="entry name" value="Cytochrome c"/>
    <property type="match status" value="1"/>
</dbReference>
<evidence type="ECO:0000256" key="4">
    <source>
        <dbReference type="ARBA" id="ARBA00022723"/>
    </source>
</evidence>
<dbReference type="Pfam" id="PF01011">
    <property type="entry name" value="PQQ"/>
    <property type="match status" value="2"/>
</dbReference>
<keyword evidence="3 8" id="KW-0349">Heme</keyword>
<proteinExistence type="inferred from homology"/>
<evidence type="ECO:0000313" key="11">
    <source>
        <dbReference type="EMBL" id="TFE36749.1"/>
    </source>
</evidence>
<keyword evidence="9" id="KW-1133">Transmembrane helix</keyword>
<dbReference type="AlphaFoldDB" id="A0A4Y8MH31"/>
<dbReference type="PANTHER" id="PTHR32303:SF10">
    <property type="entry name" value="OUTER MEMBRANE PROTEIN ASSEMBLY FACTOR BAMB"/>
    <property type="match status" value="1"/>
</dbReference>
<reference evidence="11 12" key="1">
    <citation type="submission" date="2019-03" db="EMBL/GenBank/DDBJ databases">
        <title>Complete Genome Sequence of Paraburkholderia dipogonis ICMP 19430T, a Nitrogen-fixing Symbiont of the South African Invasive Legume Dipogon lignosus in New Zealand.</title>
        <authorList>
            <person name="De Meyer S.E."/>
        </authorList>
    </citation>
    <scope>NUCLEOTIDE SEQUENCE [LARGE SCALE GENOMIC DNA]</scope>
    <source>
        <strain evidence="11 12">ICMP 19430</strain>
    </source>
</reference>